<feature type="region of interest" description="Disordered" evidence="4">
    <location>
        <begin position="308"/>
        <end position="327"/>
    </location>
</feature>
<organism evidence="5 6">
    <name type="scientific">Colletotrichum karsti</name>
    <dbReference type="NCBI Taxonomy" id="1095194"/>
    <lineage>
        <taxon>Eukaryota</taxon>
        <taxon>Fungi</taxon>
        <taxon>Dikarya</taxon>
        <taxon>Ascomycota</taxon>
        <taxon>Pezizomycotina</taxon>
        <taxon>Sordariomycetes</taxon>
        <taxon>Hypocreomycetidae</taxon>
        <taxon>Glomerellales</taxon>
        <taxon>Glomerellaceae</taxon>
        <taxon>Colletotrichum</taxon>
        <taxon>Colletotrichum boninense species complex</taxon>
    </lineage>
</organism>
<dbReference type="GeneID" id="62168939"/>
<evidence type="ECO:0000256" key="3">
    <source>
        <dbReference type="PROSITE-ProRule" id="PRU00221"/>
    </source>
</evidence>
<dbReference type="Pfam" id="PF00400">
    <property type="entry name" value="WD40"/>
    <property type="match status" value="3"/>
</dbReference>
<evidence type="ECO:0000256" key="1">
    <source>
        <dbReference type="ARBA" id="ARBA00022574"/>
    </source>
</evidence>
<feature type="compositionally biased region" description="Low complexity" evidence="4">
    <location>
        <begin position="496"/>
        <end position="512"/>
    </location>
</feature>
<accession>A0A9P6LEC1</accession>
<dbReference type="InterPro" id="IPR019775">
    <property type="entry name" value="WD40_repeat_CS"/>
</dbReference>
<evidence type="ECO:0000256" key="4">
    <source>
        <dbReference type="SAM" id="MobiDB-lite"/>
    </source>
</evidence>
<comment type="caution">
    <text evidence="5">The sequence shown here is derived from an EMBL/GenBank/DDBJ whole genome shotgun (WGS) entry which is preliminary data.</text>
</comment>
<feature type="compositionally biased region" description="Low complexity" evidence="4">
    <location>
        <begin position="339"/>
        <end position="373"/>
    </location>
</feature>
<feature type="compositionally biased region" description="Low complexity" evidence="4">
    <location>
        <begin position="238"/>
        <end position="277"/>
    </location>
</feature>
<keyword evidence="6" id="KW-1185">Reference proteome</keyword>
<dbReference type="FunFam" id="2.130.10.10:FF:000561">
    <property type="entry name" value="Putative WD repeat protein"/>
    <property type="match status" value="1"/>
</dbReference>
<feature type="region of interest" description="Disordered" evidence="4">
    <location>
        <begin position="339"/>
        <end position="380"/>
    </location>
</feature>
<name>A0A9P6LEC1_9PEZI</name>
<dbReference type="PROSITE" id="PS50082">
    <property type="entry name" value="WD_REPEATS_2"/>
    <property type="match status" value="3"/>
</dbReference>
<evidence type="ECO:0008006" key="7">
    <source>
        <dbReference type="Google" id="ProtNLM"/>
    </source>
</evidence>
<feature type="compositionally biased region" description="Low complexity" evidence="4">
    <location>
        <begin position="315"/>
        <end position="327"/>
    </location>
</feature>
<feature type="repeat" description="WD" evidence="3">
    <location>
        <begin position="754"/>
        <end position="796"/>
    </location>
</feature>
<dbReference type="Proteomes" id="UP000781932">
    <property type="component" value="Unassembled WGS sequence"/>
</dbReference>
<feature type="repeat" description="WD" evidence="3">
    <location>
        <begin position="711"/>
        <end position="753"/>
    </location>
</feature>
<dbReference type="InterPro" id="IPR001680">
    <property type="entry name" value="WD40_rpt"/>
</dbReference>
<dbReference type="PANTHER" id="PTHR19919">
    <property type="entry name" value="WD REPEAT CONTAINING PROTEIN"/>
    <property type="match status" value="1"/>
</dbReference>
<dbReference type="PROSITE" id="PS00678">
    <property type="entry name" value="WD_REPEATS_1"/>
    <property type="match status" value="2"/>
</dbReference>
<reference evidence="5" key="1">
    <citation type="submission" date="2020-03" db="EMBL/GenBank/DDBJ databases">
        <authorList>
            <person name="He L."/>
        </authorList>
    </citation>
    <scope>NUCLEOTIDE SEQUENCE</scope>
    <source>
        <strain evidence="5">CkLH20</strain>
    </source>
</reference>
<feature type="repeat" description="WD" evidence="3">
    <location>
        <begin position="867"/>
        <end position="901"/>
    </location>
</feature>
<dbReference type="InterPro" id="IPR015943">
    <property type="entry name" value="WD40/YVTN_repeat-like_dom_sf"/>
</dbReference>
<keyword evidence="2" id="KW-0677">Repeat</keyword>
<feature type="compositionally biased region" description="Polar residues" evidence="4">
    <location>
        <begin position="420"/>
        <end position="434"/>
    </location>
</feature>
<evidence type="ECO:0000313" key="6">
    <source>
        <dbReference type="Proteomes" id="UP000781932"/>
    </source>
</evidence>
<dbReference type="OrthoDB" id="1284551at2759"/>
<dbReference type="EMBL" id="JAATWM020000074">
    <property type="protein sequence ID" value="KAF9869385.1"/>
    <property type="molecule type" value="Genomic_DNA"/>
</dbReference>
<dbReference type="SMART" id="SM00320">
    <property type="entry name" value="WD40"/>
    <property type="match status" value="4"/>
</dbReference>
<gene>
    <name evidence="5" type="ORF">CkaCkLH20_13154</name>
</gene>
<evidence type="ECO:0000256" key="2">
    <source>
        <dbReference type="ARBA" id="ARBA00022737"/>
    </source>
</evidence>
<dbReference type="AlphaFoldDB" id="A0A9P6LEC1"/>
<dbReference type="PROSITE" id="PS50294">
    <property type="entry name" value="WD_REPEATS_REGION"/>
    <property type="match status" value="1"/>
</dbReference>
<feature type="region of interest" description="Disordered" evidence="4">
    <location>
        <begin position="80"/>
        <end position="181"/>
    </location>
</feature>
<protein>
    <recommendedName>
        <fullName evidence="7">WD repeat-containing protein</fullName>
    </recommendedName>
</protein>
<feature type="compositionally biased region" description="Polar residues" evidence="4">
    <location>
        <begin position="525"/>
        <end position="535"/>
    </location>
</feature>
<evidence type="ECO:0000313" key="5">
    <source>
        <dbReference type="EMBL" id="KAF9869385.1"/>
    </source>
</evidence>
<dbReference type="InterPro" id="IPR045159">
    <property type="entry name" value="DCAF7-like"/>
</dbReference>
<feature type="region of interest" description="Disordered" evidence="4">
    <location>
        <begin position="420"/>
        <end position="552"/>
    </location>
</feature>
<dbReference type="RefSeq" id="XP_038738846.1">
    <property type="nucleotide sequence ID" value="XM_038895865.1"/>
</dbReference>
<reference evidence="5" key="2">
    <citation type="submission" date="2020-11" db="EMBL/GenBank/DDBJ databases">
        <title>Whole genome sequencing of Colletotrichum sp.</title>
        <authorList>
            <person name="Li H."/>
        </authorList>
    </citation>
    <scope>NUCLEOTIDE SEQUENCE</scope>
    <source>
        <strain evidence="5">CkLH20</strain>
    </source>
</reference>
<feature type="compositionally biased region" description="Low complexity" evidence="4">
    <location>
        <begin position="154"/>
        <end position="174"/>
    </location>
</feature>
<keyword evidence="1 3" id="KW-0853">WD repeat</keyword>
<feature type="compositionally biased region" description="Low complexity" evidence="4">
    <location>
        <begin position="96"/>
        <end position="106"/>
    </location>
</feature>
<feature type="compositionally biased region" description="Low complexity" evidence="4">
    <location>
        <begin position="459"/>
        <end position="468"/>
    </location>
</feature>
<dbReference type="SUPFAM" id="SSF50978">
    <property type="entry name" value="WD40 repeat-like"/>
    <property type="match status" value="1"/>
</dbReference>
<dbReference type="InterPro" id="IPR036322">
    <property type="entry name" value="WD40_repeat_dom_sf"/>
</dbReference>
<feature type="region of interest" description="Disordered" evidence="4">
    <location>
        <begin position="214"/>
        <end position="280"/>
    </location>
</feature>
<feature type="compositionally biased region" description="Low complexity" evidence="4">
    <location>
        <begin position="117"/>
        <end position="145"/>
    </location>
</feature>
<feature type="compositionally biased region" description="Polar residues" evidence="4">
    <location>
        <begin position="469"/>
        <end position="488"/>
    </location>
</feature>
<feature type="compositionally biased region" description="Low complexity" evidence="4">
    <location>
        <begin position="214"/>
        <end position="225"/>
    </location>
</feature>
<proteinExistence type="predicted"/>
<dbReference type="Gene3D" id="2.130.10.10">
    <property type="entry name" value="YVTN repeat-like/Quinoprotein amine dehydrogenase"/>
    <property type="match status" value="1"/>
</dbReference>
<sequence>MDKNAHPYLHPPPMFPVSVSVHVPVSPSAATSALWQAAQALGSIGAPASASASAGASASANAAEANDNWNLTLDATASHSATDSFSRPPLPNPVPSSGSGTSLGTGYNPYGYRDSSRSPQPQQRHYQHQQQTPSISISSSPTSSSAQFHVAQRAAPATATATATSPPPAISTTGPPTPKRHAVANFYYEDDAEHLNYQDRGGLNIVTPPTAAASASAADSASSRSLHVQPHHSHSHTYSHTISHSPSSSSYSSYSPQRSHSRSQSYQQQQQQQQQQRASVPAALLPVHGQQQNHHHYYLDSASSLPARSTATETSGPPGLSPSVDLSSSSYALSLDAAAMNQQPQPPQQQQQPQPQSQQQSPAQQQFSPQAAPRRTATYGSQHDELHMPAGMIQHTQLSPREYSSSAAPAAPQIKLDQASPNAPQFQNTSSVPNVLQPGGPGGRPPAIAANTAPTLSTMQSSMPQPSQDYQTPSKPSLNMSHSYSRSSPAAGYEGAATFAPYTPTTPSGSSSQFMSPPDQKYNAPGSQRNISNTPLGLADIRPRADSGMSDGVPGSAAYDLANAQPGTSNYLAPWALYAFDWCKWPPQGNGAGKLAVGSYLEDGHNFIQILDTQMVPTPNDVYQPGTPKFNLEFSKVAEATHSYPVTRLLWEPPSSQKQSTDLLATSGDHLRLWSLPSESPVSQSNSINRQGRDPGVTKLTPLALLSNSKTPDHTAPLTSLDWNTVSPSLIITSSIDTTCTIWDIPSLTAKTQLIAHDKEVYDVRFCANSVDVFVSCGQDGSVRMFDLRSLEHSTIIYEPTGKDERVDPNGGRISPTLAQQTMSNPPPLLRLATSPHDTHLLATFAQDSNVIRILDVRHPGQALLELRGHGGALNSIEWSPSKRGVLASGGDDCQVLLWDVYNNNHALGGGPSANGAGQPDSTRSPFASWQCDYEVGNLAWVPHLSSDQGEWLGVSAGRGLWGVKTCGRSV</sequence>